<dbReference type="EMBL" id="JAXIOK010000022">
    <property type="protein sequence ID" value="KAK4744258.1"/>
    <property type="molecule type" value="Genomic_DNA"/>
</dbReference>
<organism evidence="8 9">
    <name type="scientific">Trapa incisa</name>
    <dbReference type="NCBI Taxonomy" id="236973"/>
    <lineage>
        <taxon>Eukaryota</taxon>
        <taxon>Viridiplantae</taxon>
        <taxon>Streptophyta</taxon>
        <taxon>Embryophyta</taxon>
        <taxon>Tracheophyta</taxon>
        <taxon>Spermatophyta</taxon>
        <taxon>Magnoliopsida</taxon>
        <taxon>eudicotyledons</taxon>
        <taxon>Gunneridae</taxon>
        <taxon>Pentapetalae</taxon>
        <taxon>rosids</taxon>
        <taxon>malvids</taxon>
        <taxon>Myrtales</taxon>
        <taxon>Lythraceae</taxon>
        <taxon>Trapa</taxon>
    </lineage>
</organism>
<keyword evidence="2" id="KW-0694">RNA-binding</keyword>
<gene>
    <name evidence="8" type="ORF">SAY87_010570</name>
</gene>
<evidence type="ECO:0000256" key="3">
    <source>
        <dbReference type="ARBA" id="ARBA00022980"/>
    </source>
</evidence>
<evidence type="ECO:0000256" key="5">
    <source>
        <dbReference type="ARBA" id="ARBA00035266"/>
    </source>
</evidence>
<dbReference type="GO" id="GO:0006412">
    <property type="term" value="P:translation"/>
    <property type="evidence" value="ECO:0007669"/>
    <property type="project" value="InterPro"/>
</dbReference>
<dbReference type="GO" id="GO:0003735">
    <property type="term" value="F:structural constituent of ribosome"/>
    <property type="evidence" value="ECO:0007669"/>
    <property type="project" value="InterPro"/>
</dbReference>
<dbReference type="InterPro" id="IPR036870">
    <property type="entry name" value="Ribosomal_bS18_sf"/>
</dbReference>
<dbReference type="Proteomes" id="UP001345219">
    <property type="component" value="Chromosome 9"/>
</dbReference>
<accession>A0AAN7GPP4</accession>
<keyword evidence="1" id="KW-0699">rRNA-binding</keyword>
<protein>
    <recommendedName>
        <fullName evidence="5">Small ribosomal subunit protein bS18c</fullName>
    </recommendedName>
    <alternativeName>
        <fullName evidence="6">30S ribosomal protein S18, chloroplastic</fullName>
    </alternativeName>
</protein>
<evidence type="ECO:0000256" key="6">
    <source>
        <dbReference type="ARBA" id="ARBA00035368"/>
    </source>
</evidence>
<dbReference type="GO" id="GO:0005763">
    <property type="term" value="C:mitochondrial small ribosomal subunit"/>
    <property type="evidence" value="ECO:0007669"/>
    <property type="project" value="TreeGrafter"/>
</dbReference>
<dbReference type="PRINTS" id="PR00974">
    <property type="entry name" value="RIBOSOMALS18"/>
</dbReference>
<dbReference type="HAMAP" id="MF_00270">
    <property type="entry name" value="Ribosomal_bS18"/>
    <property type="match status" value="1"/>
</dbReference>
<comment type="caution">
    <text evidence="8">The sequence shown here is derived from an EMBL/GenBank/DDBJ whole genome shotgun (WGS) entry which is preliminary data.</text>
</comment>
<dbReference type="GO" id="GO:0070181">
    <property type="term" value="F:small ribosomal subunit rRNA binding"/>
    <property type="evidence" value="ECO:0007669"/>
    <property type="project" value="TreeGrafter"/>
</dbReference>
<evidence type="ECO:0000256" key="7">
    <source>
        <dbReference type="RuleBase" id="RU003910"/>
    </source>
</evidence>
<evidence type="ECO:0000256" key="4">
    <source>
        <dbReference type="ARBA" id="ARBA00023274"/>
    </source>
</evidence>
<keyword evidence="4 7" id="KW-0687">Ribonucleoprotein</keyword>
<dbReference type="Gene3D" id="4.10.640.10">
    <property type="entry name" value="Ribosomal protein S18"/>
    <property type="match status" value="1"/>
</dbReference>
<comment type="similarity">
    <text evidence="7">Belongs to the bacterial ribosomal protein bS18 family.</text>
</comment>
<reference evidence="8 9" key="1">
    <citation type="journal article" date="2023" name="Hortic Res">
        <title>Pangenome of water caltrop reveals structural variations and asymmetric subgenome divergence after allopolyploidization.</title>
        <authorList>
            <person name="Zhang X."/>
            <person name="Chen Y."/>
            <person name="Wang L."/>
            <person name="Yuan Y."/>
            <person name="Fang M."/>
            <person name="Shi L."/>
            <person name="Lu R."/>
            <person name="Comes H.P."/>
            <person name="Ma Y."/>
            <person name="Chen Y."/>
            <person name="Huang G."/>
            <person name="Zhou Y."/>
            <person name="Zheng Z."/>
            <person name="Qiu Y."/>
        </authorList>
    </citation>
    <scope>NUCLEOTIDE SEQUENCE [LARGE SCALE GENOMIC DNA]</scope>
    <source>
        <tissue evidence="8">Roots</tissue>
    </source>
</reference>
<dbReference type="Pfam" id="PF01084">
    <property type="entry name" value="Ribosomal_S18"/>
    <property type="match status" value="1"/>
</dbReference>
<evidence type="ECO:0000256" key="2">
    <source>
        <dbReference type="ARBA" id="ARBA00022884"/>
    </source>
</evidence>
<dbReference type="InterPro" id="IPR001648">
    <property type="entry name" value="Ribosomal_bS18"/>
</dbReference>
<evidence type="ECO:0000313" key="9">
    <source>
        <dbReference type="Proteomes" id="UP001345219"/>
    </source>
</evidence>
<keyword evidence="9" id="KW-1185">Reference proteome</keyword>
<proteinExistence type="inferred from homology"/>
<dbReference type="SUPFAM" id="SSF46911">
    <property type="entry name" value="Ribosomal protein S18"/>
    <property type="match status" value="1"/>
</dbReference>
<sequence length="287" mass="32648">MSRMRKIVKIPREAAMRLAQAIFRSFGCGISCQCLRVPVVRQFSVTANLDHGNADCPNSGSFESGDDFERRIFGDSSGSSSRTDAFLRRFDHLQQGRSGSRLGNEDDSGAWGSVDFIHDTLDDGMDNKLKREATYFEYDSEECDEEDYSFRPDMNFQPGTTYDVKDLDLRRPGVWKPSERREFEVTTEEVLKKADFRNVRFLANFITEAGIIIKRNKTGISAKAQRKIAREIKTARAFGLIPFTTMGTKSFVYGKSMQNLDKDYEYEVHDSPVDDAFDAPNARRGML</sequence>
<dbReference type="AlphaFoldDB" id="A0AAN7GPP4"/>
<name>A0AAN7GPP4_9MYRT</name>
<keyword evidence="3 7" id="KW-0689">Ribosomal protein</keyword>
<dbReference type="PANTHER" id="PTHR13479">
    <property type="entry name" value="30S RIBOSOMAL PROTEIN S18"/>
    <property type="match status" value="1"/>
</dbReference>
<dbReference type="NCBIfam" id="TIGR00165">
    <property type="entry name" value="S18"/>
    <property type="match status" value="1"/>
</dbReference>
<evidence type="ECO:0000256" key="1">
    <source>
        <dbReference type="ARBA" id="ARBA00022730"/>
    </source>
</evidence>
<dbReference type="PANTHER" id="PTHR13479:SF65">
    <property type="entry name" value="F10K1.8 PROTEIN"/>
    <property type="match status" value="1"/>
</dbReference>
<evidence type="ECO:0000313" key="8">
    <source>
        <dbReference type="EMBL" id="KAK4744258.1"/>
    </source>
</evidence>